<reference evidence="5" key="1">
    <citation type="journal article" date="2023" name="Nat. Commun.">
        <title>Diploid and tetraploid genomes of Acorus and the evolution of monocots.</title>
        <authorList>
            <person name="Ma L."/>
            <person name="Liu K.W."/>
            <person name="Li Z."/>
            <person name="Hsiao Y.Y."/>
            <person name="Qi Y."/>
            <person name="Fu T."/>
            <person name="Tang G.D."/>
            <person name="Zhang D."/>
            <person name="Sun W.H."/>
            <person name="Liu D.K."/>
            <person name="Li Y."/>
            <person name="Chen G.Z."/>
            <person name="Liu X.D."/>
            <person name="Liao X.Y."/>
            <person name="Jiang Y.T."/>
            <person name="Yu X."/>
            <person name="Hao Y."/>
            <person name="Huang J."/>
            <person name="Zhao X.W."/>
            <person name="Ke S."/>
            <person name="Chen Y.Y."/>
            <person name="Wu W.L."/>
            <person name="Hsu J.L."/>
            <person name="Lin Y.F."/>
            <person name="Huang M.D."/>
            <person name="Li C.Y."/>
            <person name="Huang L."/>
            <person name="Wang Z.W."/>
            <person name="Zhao X."/>
            <person name="Zhong W.Y."/>
            <person name="Peng D.H."/>
            <person name="Ahmad S."/>
            <person name="Lan S."/>
            <person name="Zhang J.S."/>
            <person name="Tsai W.C."/>
            <person name="Van de Peer Y."/>
            <person name="Liu Z.J."/>
        </authorList>
    </citation>
    <scope>NUCLEOTIDE SEQUENCE</scope>
    <source>
        <strain evidence="5">CP</strain>
    </source>
</reference>
<dbReference type="GO" id="GO:0005524">
    <property type="term" value="F:ATP binding"/>
    <property type="evidence" value="ECO:0007669"/>
    <property type="project" value="UniProtKB-KW"/>
</dbReference>
<proteinExistence type="predicted"/>
<dbReference type="PANTHER" id="PTHR22601">
    <property type="entry name" value="ISP4 LIKE PROTEIN"/>
    <property type="match status" value="1"/>
</dbReference>
<dbReference type="Pfam" id="PF01039">
    <property type="entry name" value="Carboxyl_trans"/>
    <property type="match status" value="1"/>
</dbReference>
<feature type="compositionally biased region" description="Low complexity" evidence="3">
    <location>
        <begin position="75"/>
        <end position="94"/>
    </location>
</feature>
<dbReference type="Proteomes" id="UP001180020">
    <property type="component" value="Unassembled WGS sequence"/>
</dbReference>
<evidence type="ECO:0000256" key="1">
    <source>
        <dbReference type="ARBA" id="ARBA00022741"/>
    </source>
</evidence>
<dbReference type="InterPro" id="IPR004648">
    <property type="entry name" value="Oligpept_transpt"/>
</dbReference>
<dbReference type="Gene3D" id="3.90.226.10">
    <property type="entry name" value="2-enoyl-CoA Hydratase, Chain A, domain 1"/>
    <property type="match status" value="1"/>
</dbReference>
<dbReference type="SUPFAM" id="SSF52096">
    <property type="entry name" value="ClpP/crotonase"/>
    <property type="match status" value="1"/>
</dbReference>
<evidence type="ECO:0000256" key="3">
    <source>
        <dbReference type="SAM" id="MobiDB-lite"/>
    </source>
</evidence>
<organism evidence="5 6">
    <name type="scientific">Acorus calamus</name>
    <name type="common">Sweet flag</name>
    <dbReference type="NCBI Taxonomy" id="4465"/>
    <lineage>
        <taxon>Eukaryota</taxon>
        <taxon>Viridiplantae</taxon>
        <taxon>Streptophyta</taxon>
        <taxon>Embryophyta</taxon>
        <taxon>Tracheophyta</taxon>
        <taxon>Spermatophyta</taxon>
        <taxon>Magnoliopsida</taxon>
        <taxon>Liliopsida</taxon>
        <taxon>Acoraceae</taxon>
        <taxon>Acorus</taxon>
    </lineage>
</organism>
<dbReference type="InterPro" id="IPR034733">
    <property type="entry name" value="AcCoA_carboxyl_beta"/>
</dbReference>
<name>A0AAV9CLX2_ACOCL</name>
<sequence length="263" mass="29124">MSGDHVFFDTSVIWGLVGPRRIFSPLGSYIALGGALDTLIVWIFHKSFPNQSWIPLINLLVLLGPPQTCPQRVPSTTLHGSSSGPSSTSSSFSTERSGGRVALDVGMTFSVVLVYITLKMYGKDLLWWGNNDEHCPLMSSIYMGIGIPDLARRLRESSEKGRVLSPIRRVVSGSPSRRRNTTESLALRGFARIFGQSAGIIGNNGILFTESALKGTHFIELCAQHNIPLIFLQNITRFMYDNDQLPELVIFYSNNDISLIQYL</sequence>
<protein>
    <submittedName>
        <fullName evidence="5">Oligopeptide transporter 4</fullName>
    </submittedName>
</protein>
<reference evidence="5" key="2">
    <citation type="submission" date="2023-06" db="EMBL/GenBank/DDBJ databases">
        <authorList>
            <person name="Ma L."/>
            <person name="Liu K.-W."/>
            <person name="Li Z."/>
            <person name="Hsiao Y.-Y."/>
            <person name="Qi Y."/>
            <person name="Fu T."/>
            <person name="Tang G."/>
            <person name="Zhang D."/>
            <person name="Sun W.-H."/>
            <person name="Liu D.-K."/>
            <person name="Li Y."/>
            <person name="Chen G.-Z."/>
            <person name="Liu X.-D."/>
            <person name="Liao X.-Y."/>
            <person name="Jiang Y.-T."/>
            <person name="Yu X."/>
            <person name="Hao Y."/>
            <person name="Huang J."/>
            <person name="Zhao X.-W."/>
            <person name="Ke S."/>
            <person name="Chen Y.-Y."/>
            <person name="Wu W.-L."/>
            <person name="Hsu J.-L."/>
            <person name="Lin Y.-F."/>
            <person name="Huang M.-D."/>
            <person name="Li C.-Y."/>
            <person name="Huang L."/>
            <person name="Wang Z.-W."/>
            <person name="Zhao X."/>
            <person name="Zhong W.-Y."/>
            <person name="Peng D.-H."/>
            <person name="Ahmad S."/>
            <person name="Lan S."/>
            <person name="Zhang J.-S."/>
            <person name="Tsai W.-C."/>
            <person name="Van De Peer Y."/>
            <person name="Liu Z.-J."/>
        </authorList>
    </citation>
    <scope>NUCLEOTIDE SEQUENCE</scope>
    <source>
        <strain evidence="5">CP</strain>
        <tissue evidence="5">Leaves</tissue>
    </source>
</reference>
<evidence type="ECO:0000256" key="2">
    <source>
        <dbReference type="ARBA" id="ARBA00022840"/>
    </source>
</evidence>
<feature type="domain" description="Acetyl-coenzyme A carboxylase carboxyl transferase subunit beta" evidence="4">
    <location>
        <begin position="188"/>
        <end position="245"/>
    </location>
</feature>
<evidence type="ECO:0000313" key="5">
    <source>
        <dbReference type="EMBL" id="KAK1289815.1"/>
    </source>
</evidence>
<comment type="caution">
    <text evidence="5">The sequence shown here is derived from an EMBL/GenBank/DDBJ whole genome shotgun (WGS) entry which is preliminary data.</text>
</comment>
<evidence type="ECO:0000313" key="6">
    <source>
        <dbReference type="Proteomes" id="UP001180020"/>
    </source>
</evidence>
<dbReference type="EMBL" id="JAUJYO010000018">
    <property type="protein sequence ID" value="KAK1289815.1"/>
    <property type="molecule type" value="Genomic_DNA"/>
</dbReference>
<accession>A0AAV9CLX2</accession>
<keyword evidence="2" id="KW-0067">ATP-binding</keyword>
<evidence type="ECO:0000259" key="4">
    <source>
        <dbReference type="Pfam" id="PF01039"/>
    </source>
</evidence>
<feature type="region of interest" description="Disordered" evidence="3">
    <location>
        <begin position="73"/>
        <end position="94"/>
    </location>
</feature>
<dbReference type="GO" id="GO:0055085">
    <property type="term" value="P:transmembrane transport"/>
    <property type="evidence" value="ECO:0007669"/>
    <property type="project" value="InterPro"/>
</dbReference>
<keyword evidence="1" id="KW-0547">Nucleotide-binding</keyword>
<gene>
    <name evidence="5" type="primary">OPT4</name>
    <name evidence="5" type="ORF">QJS10_CPB18g02076</name>
</gene>
<dbReference type="InterPro" id="IPR029045">
    <property type="entry name" value="ClpP/crotonase-like_dom_sf"/>
</dbReference>
<keyword evidence="6" id="KW-1185">Reference proteome</keyword>
<dbReference type="AlphaFoldDB" id="A0AAV9CLX2"/>